<comment type="caution">
    <text evidence="2">The sequence shown here is derived from an EMBL/GenBank/DDBJ whole genome shotgun (WGS) entry which is preliminary data.</text>
</comment>
<dbReference type="AlphaFoldDB" id="A0AA37MR82"/>
<dbReference type="InterPro" id="IPR006171">
    <property type="entry name" value="TOPRIM_dom"/>
</dbReference>
<accession>A0AA37MR82</accession>
<dbReference type="RefSeq" id="WP_087365495.1">
    <property type="nucleotide sequence ID" value="NZ_BQKV01000013.1"/>
</dbReference>
<evidence type="ECO:0000259" key="1">
    <source>
        <dbReference type="PROSITE" id="PS50880"/>
    </source>
</evidence>
<name>A0AA37MR82_9FIRM</name>
<reference evidence="2" key="1">
    <citation type="journal article" date="2022" name="Int. J. Syst. Evol. Microbiol.">
        <title>Genome-based, phenotypic and chemotaxonomic classification of Faecalibacterium strains: proposal of three novel species Faecalibacterium duncaniae sp. nov., Faecalibacterium hattorii sp. nov. and Faecalibacterium gallinarum sp. nov. .</title>
        <authorList>
            <person name="Sakamoto M."/>
            <person name="Sakurai N."/>
            <person name="Tanno H."/>
            <person name="Iino T."/>
            <person name="Ohkuma M."/>
            <person name="Endo A."/>
        </authorList>
    </citation>
    <scope>NUCLEOTIDE SEQUENCE</scope>
    <source>
        <strain evidence="2">JCM 17207</strain>
    </source>
</reference>
<proteinExistence type="predicted"/>
<protein>
    <recommendedName>
        <fullName evidence="1">Toprim domain-containing protein</fullName>
    </recommendedName>
</protein>
<keyword evidence="3" id="KW-1185">Reference proteome</keyword>
<sequence length="70" mass="7743">MSGKSLSLRVDGYEVLATFADTPNRTITHHLKQILMASFVNNTSRTASGDILATVSKRRYNQDGDYHCAP</sequence>
<evidence type="ECO:0000313" key="2">
    <source>
        <dbReference type="EMBL" id="GJN63601.1"/>
    </source>
</evidence>
<evidence type="ECO:0000313" key="3">
    <source>
        <dbReference type="Proteomes" id="UP001055185"/>
    </source>
</evidence>
<gene>
    <name evidence="2" type="ORF">JCM17207_02260</name>
</gene>
<dbReference type="EMBL" id="BQKV01000013">
    <property type="protein sequence ID" value="GJN63601.1"/>
    <property type="molecule type" value="Genomic_DNA"/>
</dbReference>
<feature type="domain" description="Toprim" evidence="1">
    <location>
        <begin position="1"/>
        <end position="51"/>
    </location>
</feature>
<organism evidence="2 3">
    <name type="scientific">Faecalibacterium gallinarum</name>
    <dbReference type="NCBI Taxonomy" id="2903556"/>
    <lineage>
        <taxon>Bacteria</taxon>
        <taxon>Bacillati</taxon>
        <taxon>Bacillota</taxon>
        <taxon>Clostridia</taxon>
        <taxon>Eubacteriales</taxon>
        <taxon>Oscillospiraceae</taxon>
        <taxon>Faecalibacterium</taxon>
    </lineage>
</organism>
<dbReference type="PROSITE" id="PS50880">
    <property type="entry name" value="TOPRIM"/>
    <property type="match status" value="1"/>
</dbReference>
<dbReference type="Proteomes" id="UP001055185">
    <property type="component" value="Unassembled WGS sequence"/>
</dbReference>